<dbReference type="RefSeq" id="WP_143988200.1">
    <property type="nucleotide sequence ID" value="NZ_CP041692.1"/>
</dbReference>
<dbReference type="InterPro" id="IPR007344">
    <property type="entry name" value="GrpB/CoaE"/>
</dbReference>
<keyword evidence="2" id="KW-1185">Reference proteome</keyword>
<evidence type="ECO:0000313" key="1">
    <source>
        <dbReference type="EMBL" id="QDP98259.1"/>
    </source>
</evidence>
<proteinExistence type="predicted"/>
<reference evidence="1 2" key="1">
    <citation type="submission" date="2019-07" db="EMBL/GenBank/DDBJ databases">
        <title>Microlunatus dokdonensis sp. nov. isolated from the rhizospheric soil of the wild plant Elymus tsukushiensis.</title>
        <authorList>
            <person name="Ghim S.-Y."/>
            <person name="Hwang Y.-J."/>
            <person name="Son J.-S."/>
            <person name="Shin J.-H."/>
        </authorList>
    </citation>
    <scope>NUCLEOTIDE SEQUENCE [LARGE SCALE GENOMIC DNA]</scope>
    <source>
        <strain evidence="1 2">KUDC0627</strain>
    </source>
</reference>
<dbReference type="AlphaFoldDB" id="A0A516Q495"/>
<dbReference type="PANTHER" id="PTHR34822">
    <property type="entry name" value="GRPB DOMAIN PROTEIN (AFU_ORTHOLOGUE AFUA_1G01530)"/>
    <property type="match status" value="1"/>
</dbReference>
<dbReference type="Proteomes" id="UP000319263">
    <property type="component" value="Chromosome"/>
</dbReference>
<dbReference type="SUPFAM" id="SSF81301">
    <property type="entry name" value="Nucleotidyltransferase"/>
    <property type="match status" value="1"/>
</dbReference>
<name>A0A516Q495_9ACTN</name>
<dbReference type="OrthoDB" id="9799092at2"/>
<dbReference type="KEGG" id="mik:FOE78_22220"/>
<dbReference type="Pfam" id="PF04229">
    <property type="entry name" value="GrpB"/>
    <property type="match status" value="1"/>
</dbReference>
<protein>
    <submittedName>
        <fullName evidence="1">GrpB family protein</fullName>
    </submittedName>
</protein>
<dbReference type="PANTHER" id="PTHR34822:SF1">
    <property type="entry name" value="GRPB FAMILY PROTEIN"/>
    <property type="match status" value="1"/>
</dbReference>
<accession>A0A516Q495</accession>
<dbReference type="InterPro" id="IPR043519">
    <property type="entry name" value="NT_sf"/>
</dbReference>
<dbReference type="Gene3D" id="3.30.460.10">
    <property type="entry name" value="Beta Polymerase, domain 2"/>
    <property type="match status" value="1"/>
</dbReference>
<organism evidence="1 2">
    <name type="scientific">Microlunatus elymi</name>
    <dbReference type="NCBI Taxonomy" id="2596828"/>
    <lineage>
        <taxon>Bacteria</taxon>
        <taxon>Bacillati</taxon>
        <taxon>Actinomycetota</taxon>
        <taxon>Actinomycetes</taxon>
        <taxon>Propionibacteriales</taxon>
        <taxon>Propionibacteriaceae</taxon>
        <taxon>Microlunatus</taxon>
    </lineage>
</organism>
<evidence type="ECO:0000313" key="2">
    <source>
        <dbReference type="Proteomes" id="UP000319263"/>
    </source>
</evidence>
<gene>
    <name evidence="1" type="ORF">FOE78_22220</name>
</gene>
<sequence length="184" mass="20201">MDDSILTALTTAGLGGDRNAIRVARTTQAWLDAGAVLRDREAEVLDGAAAGIEQVGSSSVLGLLAKPIIDLAVGLGPDQPLSVVTQRLEADGWDYRGDAGSKGGHVFMLQTRPLHRLAHLHVVDHQSGEWRNYLRLRDLLRRSPEARRRYEGVKLELIERDHTDMRAYTFGKTDVVVALLDELG</sequence>
<dbReference type="EMBL" id="CP041692">
    <property type="protein sequence ID" value="QDP98259.1"/>
    <property type="molecule type" value="Genomic_DNA"/>
</dbReference>